<evidence type="ECO:0000256" key="1">
    <source>
        <dbReference type="SAM" id="Phobius"/>
    </source>
</evidence>
<gene>
    <name evidence="3" type="ORF">DENIS_3077</name>
</gene>
<dbReference type="AlphaFoldDB" id="A0A401FYS4"/>
<feature type="transmembrane region" description="Helical" evidence="1">
    <location>
        <begin position="12"/>
        <end position="42"/>
    </location>
</feature>
<dbReference type="EMBL" id="BEXT01000001">
    <property type="protein sequence ID" value="GBC62114.1"/>
    <property type="molecule type" value="Genomic_DNA"/>
</dbReference>
<feature type="domain" description="DUF6868" evidence="2">
    <location>
        <begin position="15"/>
        <end position="87"/>
    </location>
</feature>
<accession>A0A401FYS4</accession>
<keyword evidence="1" id="KW-1133">Transmembrane helix</keyword>
<sequence length="102" mass="11828">MKQPLPRETIQILDAIAGVLLRCFIFTVVALLSVWTVILAMGDLIYQIHTIWFDIPRKEFDLFLLYSLTFIKTLNVVFFLIPFLAIRHFLRSNNDTAPDTTV</sequence>
<keyword evidence="4" id="KW-1185">Reference proteome</keyword>
<dbReference type="InterPro" id="IPR049220">
    <property type="entry name" value="DUF6868"/>
</dbReference>
<proteinExistence type="predicted"/>
<reference evidence="4" key="1">
    <citation type="submission" date="2017-11" db="EMBL/GenBank/DDBJ databases">
        <authorList>
            <person name="Watanabe M."/>
            <person name="Kojima H."/>
        </authorList>
    </citation>
    <scope>NUCLEOTIDE SEQUENCE [LARGE SCALE GENOMIC DNA]</scope>
    <source>
        <strain evidence="4">Tokyo 01</strain>
    </source>
</reference>
<evidence type="ECO:0000259" key="2">
    <source>
        <dbReference type="Pfam" id="PF21742"/>
    </source>
</evidence>
<evidence type="ECO:0000313" key="3">
    <source>
        <dbReference type="EMBL" id="GBC62114.1"/>
    </source>
</evidence>
<dbReference type="OrthoDB" id="5472096at2"/>
<dbReference type="RefSeq" id="WP_124329316.1">
    <property type="nucleotide sequence ID" value="NZ_BEXT01000001.1"/>
</dbReference>
<comment type="caution">
    <text evidence="3">The sequence shown here is derived from an EMBL/GenBank/DDBJ whole genome shotgun (WGS) entry which is preliminary data.</text>
</comment>
<keyword evidence="1" id="KW-0472">Membrane</keyword>
<keyword evidence="1" id="KW-0812">Transmembrane</keyword>
<dbReference type="Proteomes" id="UP000288096">
    <property type="component" value="Unassembled WGS sequence"/>
</dbReference>
<evidence type="ECO:0000313" key="4">
    <source>
        <dbReference type="Proteomes" id="UP000288096"/>
    </source>
</evidence>
<name>A0A401FYS4_9BACT</name>
<feature type="transmembrane region" description="Helical" evidence="1">
    <location>
        <begin position="62"/>
        <end position="86"/>
    </location>
</feature>
<dbReference type="Pfam" id="PF21742">
    <property type="entry name" value="DUF6868"/>
    <property type="match status" value="1"/>
</dbReference>
<reference evidence="4" key="2">
    <citation type="submission" date="2019-01" db="EMBL/GenBank/DDBJ databases">
        <title>Genome sequence of Desulfonema ishimotonii strain Tokyo 01.</title>
        <authorList>
            <person name="Fukui M."/>
        </authorList>
    </citation>
    <scope>NUCLEOTIDE SEQUENCE [LARGE SCALE GENOMIC DNA]</scope>
    <source>
        <strain evidence="4">Tokyo 01</strain>
    </source>
</reference>
<organism evidence="3 4">
    <name type="scientific">Desulfonema ishimotonii</name>
    <dbReference type="NCBI Taxonomy" id="45657"/>
    <lineage>
        <taxon>Bacteria</taxon>
        <taxon>Pseudomonadati</taxon>
        <taxon>Thermodesulfobacteriota</taxon>
        <taxon>Desulfobacteria</taxon>
        <taxon>Desulfobacterales</taxon>
        <taxon>Desulfococcaceae</taxon>
        <taxon>Desulfonema</taxon>
    </lineage>
</organism>
<protein>
    <recommendedName>
        <fullName evidence="2">DUF6868 domain-containing protein</fullName>
    </recommendedName>
</protein>